<sequence>MPFDNLMRDTINVYDHEGKLVAEKEKASVQGGKKIITLKGNYPVQIGYFVERLIPNGVVEKYRVIEPNYYEGLTSIKPHYQMDVINVNAVPNPRTASTVNTISVSGNARYYQNSTDNSVNTINYTTNDYRQVLNQIKSDLLDLGLDDTDLHMSNKVLGKIEEEVQSGNPNKGRINTFIELLPAGVTVLESVTKLIEMCSP</sequence>
<gene>
    <name evidence="1" type="ORF">DKE52_006280</name>
</gene>
<protein>
    <submittedName>
        <fullName evidence="1">Uncharacterized protein</fullName>
    </submittedName>
</protein>
<name>A0A3G6YJA4_ACIPI</name>
<proteinExistence type="predicted"/>
<organism evidence="1 2">
    <name type="scientific">Acinetobacter pittii</name>
    <name type="common">Acinetobacter genomosp. 3</name>
    <dbReference type="NCBI Taxonomy" id="48296"/>
    <lineage>
        <taxon>Bacteria</taxon>
        <taxon>Pseudomonadati</taxon>
        <taxon>Pseudomonadota</taxon>
        <taxon>Gammaproteobacteria</taxon>
        <taxon>Moraxellales</taxon>
        <taxon>Moraxellaceae</taxon>
        <taxon>Acinetobacter</taxon>
        <taxon>Acinetobacter calcoaceticus/baumannii complex</taxon>
    </lineage>
</organism>
<dbReference type="EMBL" id="CP033540">
    <property type="protein sequence ID" value="AZC00317.1"/>
    <property type="molecule type" value="Genomic_DNA"/>
</dbReference>
<reference evidence="1 2" key="2">
    <citation type="submission" date="2018-12" db="EMBL/GenBank/DDBJ databases">
        <title>Molecular Epidemiology of Emerging Carbapenem-Resistance in Acinetobacter nosocomialis and Acinetobacter pittii in Taiwan, 2010-2014.</title>
        <authorList>
            <person name="Huang W.-C."/>
            <person name="Wang H.-Y."/>
            <person name="Lai J.-F."/>
            <person name="Lauderdale T.-L."/>
            <person name="Sytwu H.-K."/>
        </authorList>
    </citation>
    <scope>NUCLEOTIDE SEQUENCE [LARGE SCALE GENOMIC DNA]</scope>
    <source>
        <strain evidence="1 2">2014S06-099</strain>
    </source>
</reference>
<evidence type="ECO:0000313" key="2">
    <source>
        <dbReference type="Proteomes" id="UP000254410"/>
    </source>
</evidence>
<accession>A0A3G6YJA4</accession>
<dbReference type="Proteomes" id="UP000254410">
    <property type="component" value="Chromosome"/>
</dbReference>
<evidence type="ECO:0000313" key="1">
    <source>
        <dbReference type="EMBL" id="AZC00317.1"/>
    </source>
</evidence>
<dbReference type="AlphaFoldDB" id="A0A3G6YJA4"/>
<reference evidence="1 2" key="1">
    <citation type="submission" date="2018-11" db="EMBL/GenBank/DDBJ databases">
        <authorList>
            <person name="Kuo S.-C."/>
            <person name="Chen F.-J."/>
            <person name="Liao Y.-C."/>
        </authorList>
    </citation>
    <scope>NUCLEOTIDE SEQUENCE [LARGE SCALE GENOMIC DNA]</scope>
    <source>
        <strain evidence="1 2">2014S06-099</strain>
    </source>
</reference>